<evidence type="ECO:0000256" key="3">
    <source>
        <dbReference type="ARBA" id="ARBA00022692"/>
    </source>
</evidence>
<dbReference type="InterPro" id="IPR036929">
    <property type="entry name" value="DsbDN_sf"/>
</dbReference>
<evidence type="ECO:0000256" key="2">
    <source>
        <dbReference type="ARBA" id="ARBA00022475"/>
    </source>
</evidence>
<dbReference type="InterPro" id="IPR028250">
    <property type="entry name" value="DsbDN"/>
</dbReference>
<dbReference type="PANTHER" id="PTHR32234:SF0">
    <property type="entry name" value="THIOL:DISULFIDE INTERCHANGE PROTEIN DSBD"/>
    <property type="match status" value="1"/>
</dbReference>
<reference evidence="8" key="1">
    <citation type="submission" date="2013-10" db="EMBL/GenBank/DDBJ databases">
        <title>Functional metagenomics reveals novel beta-galactosidases not predictable from gene sequences.</title>
        <authorList>
            <person name="Cheng J."/>
            <person name="Engel K."/>
            <person name="Romantsov T."/>
            <person name="Neufeld J.D."/>
            <person name="Rose D.R."/>
            <person name="Charles T.C."/>
        </authorList>
    </citation>
    <scope>NUCLEOTIDE SEQUENCE</scope>
</reference>
<evidence type="ECO:0000256" key="5">
    <source>
        <dbReference type="ARBA" id="ARBA00023136"/>
    </source>
</evidence>
<evidence type="ECO:0000313" key="8">
    <source>
        <dbReference type="EMBL" id="AHN97858.1"/>
    </source>
</evidence>
<evidence type="ECO:0000256" key="6">
    <source>
        <dbReference type="SAM" id="Phobius"/>
    </source>
</evidence>
<keyword evidence="3 6" id="KW-0812">Transmembrane</keyword>
<proteinExistence type="predicted"/>
<accession>X2LC63</accession>
<dbReference type="Gene3D" id="3.40.30.10">
    <property type="entry name" value="Glutaredoxin"/>
    <property type="match status" value="1"/>
</dbReference>
<dbReference type="SUPFAM" id="SSF52833">
    <property type="entry name" value="Thioredoxin-like"/>
    <property type="match status" value="1"/>
</dbReference>
<feature type="domain" description="Thioredoxin" evidence="7">
    <location>
        <begin position="466"/>
        <end position="569"/>
    </location>
</feature>
<dbReference type="GO" id="GO:0045454">
    <property type="term" value="P:cell redox homeostasis"/>
    <property type="evidence" value="ECO:0007669"/>
    <property type="project" value="TreeGrafter"/>
</dbReference>
<protein>
    <recommendedName>
        <fullName evidence="7">Thioredoxin domain-containing protein</fullName>
    </recommendedName>
</protein>
<feature type="transmembrane region" description="Helical" evidence="6">
    <location>
        <begin position="402"/>
        <end position="426"/>
    </location>
</feature>
<keyword evidence="4 6" id="KW-1133">Transmembrane helix</keyword>
<sequence>MIALLLATTAGQAQVPNLNADVTPLVGSDGAPAGGSVRTALQIRLADGLHTNSNKPRDPLLIPMVLSVEPPPGVSVAEIVYPPPTDLKQEFAEQPLSVFEREFAVGVSLNVGREVGLGNIEIPARLRYQACDEKMCYKPVTVETSWTFRVVAAGAPVKPLHAETFARIAFGHGEAPAAAPFALPRALRPPPPVVGGDIIAKIGAFTTAGSAAGYMSSSDFLEFVHKAETGVRERGWFDNRGPLAILLIVLVGGLALNLTPCVLPMIPINLAIIGAGAQAGSRSRGFLLGAAYGAAMAFVYGVLGLIVILTAGTFGTINASPWFNAGIAALFVVLALAMFDVFVIDFSRFGSRFHVAETGRGTFVVAFAMGGIAALLAGACVAPVVIQVVLFSSNLYATGTAAALALPFLLGVGMAIPWPFAGAGIAALPRPGAWMVRVKQLFGAVILATAAYYGYEAYRLFADRWVDPAEVSSSVEEMAKEGWYTSLDQGLAASAAERKPVLIDFWATWCKSCLVMDRTTLKNAEVGQALANYVKIKFQAENPDESPTKEVMERLGAIGLPTYVILQPR</sequence>
<organism evidence="8">
    <name type="scientific">uncultured bacterium lac121</name>
    <dbReference type="NCBI Taxonomy" id="1447236"/>
    <lineage>
        <taxon>Bacteria</taxon>
        <taxon>environmental samples</taxon>
    </lineage>
</organism>
<dbReference type="InterPro" id="IPR013766">
    <property type="entry name" value="Thioredoxin_domain"/>
</dbReference>
<feature type="transmembrane region" description="Helical" evidence="6">
    <location>
        <begin position="438"/>
        <end position="455"/>
    </location>
</feature>
<dbReference type="GO" id="GO:0017004">
    <property type="term" value="P:cytochrome complex assembly"/>
    <property type="evidence" value="ECO:0007669"/>
    <property type="project" value="InterPro"/>
</dbReference>
<keyword evidence="5 6" id="KW-0472">Membrane</keyword>
<evidence type="ECO:0000256" key="4">
    <source>
        <dbReference type="ARBA" id="ARBA00022989"/>
    </source>
</evidence>
<dbReference type="InterPro" id="IPR003834">
    <property type="entry name" value="Cyt_c_assmbl_TM_dom"/>
</dbReference>
<dbReference type="AlphaFoldDB" id="X2LC63"/>
<feature type="transmembrane region" description="Helical" evidence="6">
    <location>
        <begin position="363"/>
        <end position="390"/>
    </location>
</feature>
<feature type="transmembrane region" description="Helical" evidence="6">
    <location>
        <begin position="322"/>
        <end position="343"/>
    </location>
</feature>
<dbReference type="PROSITE" id="PS51352">
    <property type="entry name" value="THIOREDOXIN_2"/>
    <property type="match status" value="1"/>
</dbReference>
<evidence type="ECO:0000259" key="7">
    <source>
        <dbReference type="PROSITE" id="PS51352"/>
    </source>
</evidence>
<comment type="subcellular location">
    <subcellularLocation>
        <location evidence="1">Cell membrane</location>
        <topology evidence="1">Multi-pass membrane protein</topology>
    </subcellularLocation>
</comment>
<evidence type="ECO:0000256" key="1">
    <source>
        <dbReference type="ARBA" id="ARBA00004651"/>
    </source>
</evidence>
<dbReference type="Gene3D" id="2.60.40.1250">
    <property type="entry name" value="Thiol:disulfide interchange protein DsbD, N-terminal domain"/>
    <property type="match status" value="1"/>
</dbReference>
<dbReference type="PANTHER" id="PTHR32234">
    <property type="entry name" value="THIOL:DISULFIDE INTERCHANGE PROTEIN DSBD"/>
    <property type="match status" value="1"/>
</dbReference>
<feature type="transmembrane region" description="Helical" evidence="6">
    <location>
        <begin position="243"/>
        <end position="273"/>
    </location>
</feature>
<dbReference type="Pfam" id="PF13899">
    <property type="entry name" value="Thioredoxin_7"/>
    <property type="match status" value="1"/>
</dbReference>
<feature type="transmembrane region" description="Helical" evidence="6">
    <location>
        <begin position="285"/>
        <end position="310"/>
    </location>
</feature>
<dbReference type="Pfam" id="PF11412">
    <property type="entry name" value="DsbD_N"/>
    <property type="match status" value="1"/>
</dbReference>
<dbReference type="InterPro" id="IPR036249">
    <property type="entry name" value="Thioredoxin-like_sf"/>
</dbReference>
<name>X2LC63_9BACT</name>
<keyword evidence="2" id="KW-1003">Cell membrane</keyword>
<dbReference type="GO" id="GO:0015035">
    <property type="term" value="F:protein-disulfide reductase activity"/>
    <property type="evidence" value="ECO:0007669"/>
    <property type="project" value="TreeGrafter"/>
</dbReference>
<dbReference type="GO" id="GO:0005886">
    <property type="term" value="C:plasma membrane"/>
    <property type="evidence" value="ECO:0007669"/>
    <property type="project" value="UniProtKB-SubCell"/>
</dbReference>
<dbReference type="Pfam" id="PF02683">
    <property type="entry name" value="DsbD_TM"/>
    <property type="match status" value="1"/>
</dbReference>
<dbReference type="EMBL" id="KF796602">
    <property type="protein sequence ID" value="AHN97858.1"/>
    <property type="molecule type" value="Genomic_DNA"/>
</dbReference>